<comment type="caution">
    <text evidence="2">The sequence shown here is derived from an EMBL/GenBank/DDBJ whole genome shotgun (WGS) entry which is preliminary data.</text>
</comment>
<dbReference type="GO" id="GO:0016740">
    <property type="term" value="F:transferase activity"/>
    <property type="evidence" value="ECO:0007669"/>
    <property type="project" value="UniProtKB-KW"/>
</dbReference>
<evidence type="ECO:0000256" key="1">
    <source>
        <dbReference type="SAM" id="MobiDB-lite"/>
    </source>
</evidence>
<evidence type="ECO:0000313" key="2">
    <source>
        <dbReference type="EMBL" id="KAF4462032.1"/>
    </source>
</evidence>
<accession>A0A8H4PI10</accession>
<feature type="compositionally biased region" description="Polar residues" evidence="1">
    <location>
        <begin position="38"/>
        <end position="48"/>
    </location>
</feature>
<keyword evidence="2" id="KW-0808">Transferase</keyword>
<feature type="compositionally biased region" description="Low complexity" evidence="1">
    <location>
        <begin position="60"/>
        <end position="74"/>
    </location>
</feature>
<keyword evidence="3" id="KW-1185">Reference proteome</keyword>
<gene>
    <name evidence="2" type="ORF">FALBO_11166</name>
</gene>
<feature type="compositionally biased region" description="Basic and acidic residues" evidence="1">
    <location>
        <begin position="49"/>
        <end position="59"/>
    </location>
</feature>
<dbReference type="AlphaFoldDB" id="A0A8H4PI10"/>
<proteinExistence type="predicted"/>
<name>A0A8H4PI10_9HYPO</name>
<protein>
    <submittedName>
        <fullName evidence="2">Phosphotransferase enzyme family</fullName>
    </submittedName>
</protein>
<dbReference type="Proteomes" id="UP000554235">
    <property type="component" value="Unassembled WGS sequence"/>
</dbReference>
<reference evidence="2 3" key="1">
    <citation type="submission" date="2020-01" db="EMBL/GenBank/DDBJ databases">
        <title>Identification and distribution of gene clusters putatively required for synthesis of sphingolipid metabolism inhibitors in phylogenetically diverse species of the filamentous fungus Fusarium.</title>
        <authorList>
            <person name="Kim H.-S."/>
            <person name="Busman M."/>
            <person name="Brown D.W."/>
            <person name="Divon H."/>
            <person name="Uhlig S."/>
            <person name="Proctor R.H."/>
        </authorList>
    </citation>
    <scope>NUCLEOTIDE SEQUENCE [LARGE SCALE GENOMIC DNA]</scope>
    <source>
        <strain evidence="2 3">NRRL 20459</strain>
    </source>
</reference>
<dbReference type="EMBL" id="JAADYS010001602">
    <property type="protein sequence ID" value="KAF4462032.1"/>
    <property type="molecule type" value="Genomic_DNA"/>
</dbReference>
<sequence>MPSAAKNWFARHCAPPPPLNNTPMCPCTTCFNGGSHANNSASFSMKPTTESRRPSRADSDNSSISSGTTFTSTTHIETVKQ</sequence>
<feature type="region of interest" description="Disordered" evidence="1">
    <location>
        <begin position="38"/>
        <end position="81"/>
    </location>
</feature>
<evidence type="ECO:0000313" key="3">
    <source>
        <dbReference type="Proteomes" id="UP000554235"/>
    </source>
</evidence>
<organism evidence="2 3">
    <name type="scientific">Fusarium albosuccineum</name>
    <dbReference type="NCBI Taxonomy" id="1237068"/>
    <lineage>
        <taxon>Eukaryota</taxon>
        <taxon>Fungi</taxon>
        <taxon>Dikarya</taxon>
        <taxon>Ascomycota</taxon>
        <taxon>Pezizomycotina</taxon>
        <taxon>Sordariomycetes</taxon>
        <taxon>Hypocreomycetidae</taxon>
        <taxon>Hypocreales</taxon>
        <taxon>Nectriaceae</taxon>
        <taxon>Fusarium</taxon>
        <taxon>Fusarium decemcellulare species complex</taxon>
    </lineage>
</organism>